<gene>
    <name evidence="1" type="ORF">CDAUBV1_LOCUS320</name>
</gene>
<evidence type="ECO:0000313" key="1">
    <source>
        <dbReference type="EMBL" id="CAL5129392.1"/>
    </source>
</evidence>
<dbReference type="Proteomes" id="UP001497525">
    <property type="component" value="Unassembled WGS sequence"/>
</dbReference>
<dbReference type="Gene3D" id="1.25.40.10">
    <property type="entry name" value="Tetratricopeptide repeat domain"/>
    <property type="match status" value="1"/>
</dbReference>
<dbReference type="AlphaFoldDB" id="A0AAV2SZV7"/>
<evidence type="ECO:0008006" key="3">
    <source>
        <dbReference type="Google" id="ProtNLM"/>
    </source>
</evidence>
<dbReference type="InterPro" id="IPR039494">
    <property type="entry name" value="F8A"/>
</dbReference>
<comment type="caution">
    <text evidence="1">The sequence shown here is derived from an EMBL/GenBank/DDBJ whole genome shotgun (WGS) entry which is preliminary data.</text>
</comment>
<name>A0AAV2SZV7_CALDB</name>
<organism evidence="1 2">
    <name type="scientific">Calicophoron daubneyi</name>
    <name type="common">Rumen fluke</name>
    <name type="synonym">Paramphistomum daubneyi</name>
    <dbReference type="NCBI Taxonomy" id="300641"/>
    <lineage>
        <taxon>Eukaryota</taxon>
        <taxon>Metazoa</taxon>
        <taxon>Spiralia</taxon>
        <taxon>Lophotrochozoa</taxon>
        <taxon>Platyhelminthes</taxon>
        <taxon>Trematoda</taxon>
        <taxon>Digenea</taxon>
        <taxon>Plagiorchiida</taxon>
        <taxon>Pronocephalata</taxon>
        <taxon>Paramphistomoidea</taxon>
        <taxon>Paramphistomidae</taxon>
        <taxon>Calicophoron</taxon>
    </lineage>
</organism>
<accession>A0AAV2SZV7</accession>
<reference evidence="1" key="1">
    <citation type="submission" date="2024-06" db="EMBL/GenBank/DDBJ databases">
        <authorList>
            <person name="Liu X."/>
            <person name="Lenzi L."/>
            <person name="Haldenby T S."/>
            <person name="Uol C."/>
        </authorList>
    </citation>
    <scope>NUCLEOTIDE SEQUENCE</scope>
</reference>
<dbReference type="PANTHER" id="PTHR16797:SF4">
    <property type="entry name" value="40-KDA HUNTINGTIN-ASSOCIATED PROTEIN"/>
    <property type="match status" value="1"/>
</dbReference>
<protein>
    <recommendedName>
        <fullName evidence="3">Factor VIII intron 22 protein</fullName>
    </recommendedName>
</protein>
<dbReference type="EMBL" id="CAXLJL010000001">
    <property type="protein sequence ID" value="CAL5129392.1"/>
    <property type="molecule type" value="Genomic_DNA"/>
</dbReference>
<dbReference type="InterPro" id="IPR011990">
    <property type="entry name" value="TPR-like_helical_dom_sf"/>
</dbReference>
<sequence length="332" mass="37108">MDETLDYATIYKTLSAGVKKGFFKKTSPNDSGGDFACVSKNLGGQECPELAGLFLLGKAKCEAGSRNPLSEASTLFTAAEYFVQAEDKLCCVNAVNYGEYLDCATMCLLRSAKMYEVGELFTLAGNVYIYIVDILMRHNKFGETIPYLRRAIQILSKDILCSLQLLHKLVCCQLRIHDWPGALNTCLQIQAMIYDPGRRLSLVTDPPNPDFHIDNGKNSMVFYSNYWVKAEVIRVFLVLLTAPSQKLSDKPDGGYSLDRYSFSTDIPADEYCWPLNPDLFMHLQSFILAFRAKHVVEVEAISSVLQSFLDVDQRELMVVLINDLTNPPGSGL</sequence>
<dbReference type="GO" id="GO:0099518">
    <property type="term" value="P:vesicle cytoskeletal trafficking"/>
    <property type="evidence" value="ECO:0007669"/>
    <property type="project" value="TreeGrafter"/>
</dbReference>
<dbReference type="PANTHER" id="PTHR16797">
    <property type="entry name" value="FACTOR VIII-ASSOCIATED GENE 1"/>
    <property type="match status" value="1"/>
</dbReference>
<evidence type="ECO:0000313" key="2">
    <source>
        <dbReference type="Proteomes" id="UP001497525"/>
    </source>
</evidence>
<proteinExistence type="predicted"/>
<dbReference type="GO" id="GO:0005769">
    <property type="term" value="C:early endosome"/>
    <property type="evidence" value="ECO:0007669"/>
    <property type="project" value="TreeGrafter"/>
</dbReference>